<dbReference type="Gene3D" id="3.40.50.360">
    <property type="match status" value="1"/>
</dbReference>
<dbReference type="GO" id="GO:0016491">
    <property type="term" value="F:oxidoreductase activity"/>
    <property type="evidence" value="ECO:0007669"/>
    <property type="project" value="UniProtKB-KW"/>
</dbReference>
<proteinExistence type="predicted"/>
<accession>A0A6I5ZU22</accession>
<evidence type="ECO:0000313" key="5">
    <source>
        <dbReference type="Proteomes" id="UP000425916"/>
    </source>
</evidence>
<dbReference type="EC" id="1.3.99.24" evidence="4"/>
<dbReference type="OrthoDB" id="1723084at2"/>
<dbReference type="PANTHER" id="PTHR43278:SF4">
    <property type="entry name" value="NAD(P)H-DEPENDENT FMN-CONTAINING OXIDOREDUCTASE YWQN-RELATED"/>
    <property type="match status" value="1"/>
</dbReference>
<dbReference type="InterPro" id="IPR029039">
    <property type="entry name" value="Flavoprotein-like_sf"/>
</dbReference>
<gene>
    <name evidence="4" type="primary">sgcG_2</name>
    <name evidence="4" type="ORF">MGLY_25690</name>
</gene>
<sequence length="239" mass="25534">MLDDKVSLAGLRPGWAGRGMAAGGAQAGGMAVLAVKVVAVAGSHRRNGNTELALGIMAVKLAEFGVETEILPLAGKKIEPCRACDRCKQVRQCLISDDLVEVMEKMAAADGIILASPVYSFNITPVMHNLLVRGNRYFHILAAPKPAKEYVFSYANVPSSILRGKVGAALTVARRAGGGAALAGLYNFMLVNEMYVVGSCYETSIFGYNRGEITQDREGINNLRRLAENMGVLLQKLSC</sequence>
<feature type="domain" description="NADPH-dependent FMN reductase-like" evidence="3">
    <location>
        <begin position="35"/>
        <end position="199"/>
    </location>
</feature>
<dbReference type="InterPro" id="IPR051796">
    <property type="entry name" value="ISF_SsuE-like"/>
</dbReference>
<reference evidence="4 5" key="1">
    <citation type="submission" date="2019-11" db="EMBL/GenBank/DDBJ databases">
        <title>Genome sequence of Moorella glycerini DSM11254.</title>
        <authorList>
            <person name="Poehlein A."/>
            <person name="Boeer T."/>
            <person name="Daniel R."/>
        </authorList>
    </citation>
    <scope>NUCLEOTIDE SEQUENCE [LARGE SCALE GENOMIC DNA]</scope>
    <source>
        <strain evidence="4 5">DSM 11254</strain>
    </source>
</reference>
<evidence type="ECO:0000259" key="3">
    <source>
        <dbReference type="Pfam" id="PF03358"/>
    </source>
</evidence>
<name>A0A6I5ZU22_9FIRM</name>
<dbReference type="AlphaFoldDB" id="A0A6I5ZU22"/>
<keyword evidence="1" id="KW-0285">Flavoprotein</keyword>
<evidence type="ECO:0000313" key="4">
    <source>
        <dbReference type="EMBL" id="QGP93169.1"/>
    </source>
</evidence>
<keyword evidence="2" id="KW-0288">FMN</keyword>
<dbReference type="EMBL" id="CP046244">
    <property type="protein sequence ID" value="QGP93169.1"/>
    <property type="molecule type" value="Genomic_DNA"/>
</dbReference>
<dbReference type="PANTHER" id="PTHR43278">
    <property type="entry name" value="NAD(P)H-DEPENDENT FMN-CONTAINING OXIDOREDUCTASE YWQN-RELATED"/>
    <property type="match status" value="1"/>
</dbReference>
<keyword evidence="5" id="KW-1185">Reference proteome</keyword>
<protein>
    <submittedName>
        <fullName evidence="4">2-amino-4-deoxychorismate dehydrogenase</fullName>
        <ecNumber evidence="4">1.3.99.24</ecNumber>
    </submittedName>
</protein>
<dbReference type="Proteomes" id="UP000425916">
    <property type="component" value="Chromosome"/>
</dbReference>
<dbReference type="SUPFAM" id="SSF52218">
    <property type="entry name" value="Flavoproteins"/>
    <property type="match status" value="1"/>
</dbReference>
<evidence type="ECO:0000256" key="2">
    <source>
        <dbReference type="ARBA" id="ARBA00022643"/>
    </source>
</evidence>
<dbReference type="InterPro" id="IPR005025">
    <property type="entry name" value="FMN_Rdtase-like_dom"/>
</dbReference>
<keyword evidence="4" id="KW-0560">Oxidoreductase</keyword>
<evidence type="ECO:0000256" key="1">
    <source>
        <dbReference type="ARBA" id="ARBA00022630"/>
    </source>
</evidence>
<organism evidence="4 5">
    <name type="scientific">Neomoorella glycerini</name>
    <dbReference type="NCBI Taxonomy" id="55779"/>
    <lineage>
        <taxon>Bacteria</taxon>
        <taxon>Bacillati</taxon>
        <taxon>Bacillota</taxon>
        <taxon>Clostridia</taxon>
        <taxon>Neomoorellales</taxon>
        <taxon>Neomoorellaceae</taxon>
        <taxon>Neomoorella</taxon>
    </lineage>
</organism>
<dbReference type="Pfam" id="PF03358">
    <property type="entry name" value="FMN_red"/>
    <property type="match status" value="1"/>
</dbReference>